<dbReference type="RefSeq" id="WP_369719757.1">
    <property type="nucleotide sequence ID" value="NZ_CP165734.1"/>
</dbReference>
<organism evidence="1">
    <name type="scientific">Bradyrhizobium sp. LLZ17</name>
    <dbReference type="NCBI Taxonomy" id="3239388"/>
    <lineage>
        <taxon>Bacteria</taxon>
        <taxon>Pseudomonadati</taxon>
        <taxon>Pseudomonadota</taxon>
        <taxon>Alphaproteobacteria</taxon>
        <taxon>Hyphomicrobiales</taxon>
        <taxon>Nitrobacteraceae</taxon>
        <taxon>Bradyrhizobium</taxon>
    </lineage>
</organism>
<protein>
    <submittedName>
        <fullName evidence="1">Uncharacterized protein</fullName>
    </submittedName>
</protein>
<dbReference type="AlphaFoldDB" id="A0AB39XBQ4"/>
<evidence type="ECO:0000313" key="1">
    <source>
        <dbReference type="EMBL" id="XDV55305.1"/>
    </source>
</evidence>
<sequence>MNCLIETHDKNKGSFPEQEFTEEQFFEQFAALEDGLALLQIHMRGMSENAELFGSLARHMRRSICPTTLSPSEDT</sequence>
<reference evidence="1" key="1">
    <citation type="submission" date="2024-08" db="EMBL/GenBank/DDBJ databases">
        <authorList>
            <person name="Chaddad Z."/>
            <person name="Lamrabet M."/>
            <person name="Bouhnik O."/>
            <person name="Alami S."/>
            <person name="Wipf D."/>
            <person name="Courty P.E."/>
            <person name="Missbah El Idrissi M."/>
        </authorList>
    </citation>
    <scope>NUCLEOTIDE SEQUENCE</scope>
    <source>
        <strain evidence="1">LLZ17</strain>
    </source>
</reference>
<proteinExistence type="predicted"/>
<dbReference type="EMBL" id="CP165734">
    <property type="protein sequence ID" value="XDV55305.1"/>
    <property type="molecule type" value="Genomic_DNA"/>
</dbReference>
<accession>A0AB39XBQ4</accession>
<name>A0AB39XBQ4_9BRAD</name>
<gene>
    <name evidence="1" type="ORF">AB8Z38_21100</name>
</gene>